<dbReference type="InterPro" id="IPR004360">
    <property type="entry name" value="Glyas_Fos-R_dOase_dom"/>
</dbReference>
<evidence type="ECO:0000259" key="1">
    <source>
        <dbReference type="PROSITE" id="PS51819"/>
    </source>
</evidence>
<protein>
    <submittedName>
        <fullName evidence="2">Predicted dioxygenase of extradiol dioxygenase family</fullName>
    </submittedName>
</protein>
<dbReference type="PROSITE" id="PS51819">
    <property type="entry name" value="VOC"/>
    <property type="match status" value="1"/>
</dbReference>
<dbReference type="SUPFAM" id="SSF54593">
    <property type="entry name" value="Glyoxalase/Bleomycin resistance protein/Dihydroxybiphenyl dioxygenase"/>
    <property type="match status" value="1"/>
</dbReference>
<dbReference type="EMBL" id="FNSO01000004">
    <property type="protein sequence ID" value="SED73721.1"/>
    <property type="molecule type" value="Genomic_DNA"/>
</dbReference>
<dbReference type="Pfam" id="PF00903">
    <property type="entry name" value="Glyoxalase"/>
    <property type="match status" value="1"/>
</dbReference>
<gene>
    <name evidence="2" type="ORF">SAMN04489727_9151</name>
</gene>
<feature type="domain" description="VOC" evidence="1">
    <location>
        <begin position="8"/>
        <end position="127"/>
    </location>
</feature>
<accession>A0A1H5D4D7</accession>
<keyword evidence="2" id="KW-0560">Oxidoreductase</keyword>
<dbReference type="AlphaFoldDB" id="A0A1H5D4D7"/>
<dbReference type="STRING" id="208445.SAMN04489727_9151"/>
<dbReference type="Gene3D" id="3.10.180.10">
    <property type="entry name" value="2,3-Dihydroxybiphenyl 1,2-Dioxygenase, domain 1"/>
    <property type="match status" value="1"/>
</dbReference>
<dbReference type="InterPro" id="IPR029068">
    <property type="entry name" value="Glyas_Bleomycin-R_OHBP_Dase"/>
</dbReference>
<evidence type="ECO:0000313" key="3">
    <source>
        <dbReference type="Proteomes" id="UP000199622"/>
    </source>
</evidence>
<dbReference type="InterPro" id="IPR037523">
    <property type="entry name" value="VOC_core"/>
</dbReference>
<sequence length="129" mass="13912">MNTMLTESTITTMLPVTDSERAGHFYADSLGLKQTGRGEDGTLYFAAAGGAIGLRPMPAGTQSENTALSFEVGDLPAEVRALEDRGVRFQDFEMDGLKTVNHIAELGNERAAWFNDSEGNVLCLHEVMG</sequence>
<organism evidence="2 3">
    <name type="scientific">Amycolatopsis tolypomycina</name>
    <dbReference type="NCBI Taxonomy" id="208445"/>
    <lineage>
        <taxon>Bacteria</taxon>
        <taxon>Bacillati</taxon>
        <taxon>Actinomycetota</taxon>
        <taxon>Actinomycetes</taxon>
        <taxon>Pseudonocardiales</taxon>
        <taxon>Pseudonocardiaceae</taxon>
        <taxon>Amycolatopsis</taxon>
    </lineage>
</organism>
<proteinExistence type="predicted"/>
<keyword evidence="3" id="KW-1185">Reference proteome</keyword>
<name>A0A1H5D4D7_9PSEU</name>
<evidence type="ECO:0000313" key="2">
    <source>
        <dbReference type="EMBL" id="SED73721.1"/>
    </source>
</evidence>
<dbReference type="GO" id="GO:0051213">
    <property type="term" value="F:dioxygenase activity"/>
    <property type="evidence" value="ECO:0007669"/>
    <property type="project" value="UniProtKB-KW"/>
</dbReference>
<keyword evidence="2" id="KW-0223">Dioxygenase</keyword>
<dbReference type="Proteomes" id="UP000199622">
    <property type="component" value="Unassembled WGS sequence"/>
</dbReference>
<reference evidence="3" key="1">
    <citation type="submission" date="2016-10" db="EMBL/GenBank/DDBJ databases">
        <authorList>
            <person name="Varghese N."/>
            <person name="Submissions S."/>
        </authorList>
    </citation>
    <scope>NUCLEOTIDE SEQUENCE [LARGE SCALE GENOMIC DNA]</scope>
    <source>
        <strain evidence="3">DSM 44544</strain>
    </source>
</reference>